<organism evidence="1">
    <name type="scientific">Timema californicum</name>
    <name type="common">California timema</name>
    <name type="synonym">Walking stick</name>
    <dbReference type="NCBI Taxonomy" id="61474"/>
    <lineage>
        <taxon>Eukaryota</taxon>
        <taxon>Metazoa</taxon>
        <taxon>Ecdysozoa</taxon>
        <taxon>Arthropoda</taxon>
        <taxon>Hexapoda</taxon>
        <taxon>Insecta</taxon>
        <taxon>Pterygota</taxon>
        <taxon>Neoptera</taxon>
        <taxon>Polyneoptera</taxon>
        <taxon>Phasmatodea</taxon>
        <taxon>Timematodea</taxon>
        <taxon>Timematoidea</taxon>
        <taxon>Timematidae</taxon>
        <taxon>Timema</taxon>
    </lineage>
</organism>
<dbReference type="PANTHER" id="PTHR33568:SF3">
    <property type="entry name" value="DNA-DIRECTED DNA POLYMERASE"/>
    <property type="match status" value="1"/>
</dbReference>
<dbReference type="AlphaFoldDB" id="A0A7R9JDQ1"/>
<dbReference type="PANTHER" id="PTHR33568">
    <property type="entry name" value="DNA POLYMERASE"/>
    <property type="match status" value="1"/>
</dbReference>
<reference evidence="1" key="1">
    <citation type="submission" date="2020-11" db="EMBL/GenBank/DDBJ databases">
        <authorList>
            <person name="Tran Van P."/>
        </authorList>
    </citation>
    <scope>NUCLEOTIDE SEQUENCE</scope>
</reference>
<dbReference type="Gene3D" id="3.90.1600.10">
    <property type="entry name" value="Palm domain of DNA polymerase"/>
    <property type="match status" value="1"/>
</dbReference>
<evidence type="ECO:0000313" key="1">
    <source>
        <dbReference type="EMBL" id="CAD7577406.1"/>
    </source>
</evidence>
<dbReference type="GO" id="GO:0071897">
    <property type="term" value="P:DNA biosynthetic process"/>
    <property type="evidence" value="ECO:0007669"/>
    <property type="project" value="UniProtKB-ARBA"/>
</dbReference>
<accession>A0A7R9JDQ1</accession>
<dbReference type="EMBL" id="OE185571">
    <property type="protein sequence ID" value="CAD7577406.1"/>
    <property type="molecule type" value="Genomic_DNA"/>
</dbReference>
<sequence length="471" mass="53365">MDEWAVPVKIEPEDDLEYLQREVNLEIKTEIDIPIKSEFDKGFQCYQQQRGQQPLLPFPPIKEELDKSTEIDFSIKSERVCKEDDKLYQQQGSGPVPLTFSPIKDEFNVSSFREHEGRCTCISNRDVNITGTKETLAERNECTLLRNRVLRAAGYTVKTMIECDFDKILTEETELDTEPNIHLMIQTAPLNSRDALYLGSDEVACVSWTYREEAALPLDTVNVPMAAYVTTGAHMKLYSYLRHLGGSCIYWDADYIISVIRPTDTYRIPTGDMTNELTAYFERAYITEFVSGGPKNYSCNVIVPETNEYRSTTKVRDACALQCLMEMHGGGSQENLLFSSPSSHACALSKPWGDYALAEYYDTVHTLFKQFLRTLLSVRFKITLPTVDTGVTRIRQQSLAVTTSDSSTQSQSSYVSILEVRFREKNLMYHISVSVRLATHVTTRSTRNLRGIQVGMRLGKTSLVSASGHQS</sequence>
<name>A0A7R9JDQ1_TIMCA</name>
<proteinExistence type="predicted"/>
<protein>
    <submittedName>
        <fullName evidence="1">(California timema) hypothetical protein</fullName>
    </submittedName>
</protein>
<gene>
    <name evidence="1" type="ORF">TCMB3V08_LOCUS9957</name>
</gene>
<dbReference type="InterPro" id="IPR043502">
    <property type="entry name" value="DNA/RNA_pol_sf"/>
</dbReference>
<dbReference type="SUPFAM" id="SSF56672">
    <property type="entry name" value="DNA/RNA polymerases"/>
    <property type="match status" value="1"/>
</dbReference>
<dbReference type="InterPro" id="IPR023211">
    <property type="entry name" value="DNA_pol_palm_dom_sf"/>
</dbReference>